<dbReference type="OrthoDB" id="678343at2759"/>
<dbReference type="RefSeq" id="XP_021771905.1">
    <property type="nucleotide sequence ID" value="XM_021916213.1"/>
</dbReference>
<keyword evidence="4 7" id="KW-1133">Transmembrane helix</keyword>
<evidence type="ECO:0000256" key="2">
    <source>
        <dbReference type="ARBA" id="ARBA00022692"/>
    </source>
</evidence>
<dbReference type="GO" id="GO:0012505">
    <property type="term" value="C:endomembrane system"/>
    <property type="evidence" value="ECO:0007669"/>
    <property type="project" value="UniProtKB-SubCell"/>
</dbReference>
<evidence type="ECO:0000313" key="9">
    <source>
        <dbReference type="Proteomes" id="UP000596660"/>
    </source>
</evidence>
<accession>A0A803KPC8</accession>
<reference evidence="8" key="1">
    <citation type="journal article" date="2017" name="Nature">
        <title>The genome of Chenopodium quinoa.</title>
        <authorList>
            <person name="Jarvis D.E."/>
            <person name="Ho Y.S."/>
            <person name="Lightfoot D.J."/>
            <person name="Schmoeckel S.M."/>
            <person name="Li B."/>
            <person name="Borm T.J.A."/>
            <person name="Ohyanagi H."/>
            <person name="Mineta K."/>
            <person name="Michell C.T."/>
            <person name="Saber N."/>
            <person name="Kharbatia N.M."/>
            <person name="Rupper R.R."/>
            <person name="Sharp A.R."/>
            <person name="Dally N."/>
            <person name="Boughton B.A."/>
            <person name="Woo Y.H."/>
            <person name="Gao G."/>
            <person name="Schijlen E.G.W.M."/>
            <person name="Guo X."/>
            <person name="Momin A.A."/>
            <person name="Negrao S."/>
            <person name="Al-Babili S."/>
            <person name="Gehring C."/>
            <person name="Roessner U."/>
            <person name="Jung C."/>
            <person name="Murphy K."/>
            <person name="Arold S.T."/>
            <person name="Gojobori T."/>
            <person name="van der Linden C.G."/>
            <person name="van Loo E.N."/>
            <person name="Jellen E.N."/>
            <person name="Maughan P.J."/>
            <person name="Tester M."/>
        </authorList>
    </citation>
    <scope>NUCLEOTIDE SEQUENCE [LARGE SCALE GENOMIC DNA]</scope>
    <source>
        <strain evidence="8">cv. PI 614886</strain>
    </source>
</reference>
<dbReference type="AlphaFoldDB" id="A0A803KPC8"/>
<proteinExistence type="inferred from homology"/>
<dbReference type="GeneID" id="110736065"/>
<evidence type="ECO:0000313" key="8">
    <source>
        <dbReference type="EnsemblPlants" id="AUR62000884-RA:cds"/>
    </source>
</evidence>
<dbReference type="InterPro" id="IPR009606">
    <property type="entry name" value="DEAL/Modifying_wall_lignin1/2"/>
</dbReference>
<evidence type="ECO:0000256" key="6">
    <source>
        <dbReference type="ARBA" id="ARBA00029467"/>
    </source>
</evidence>
<sequence>MGEGKVVVFIVVGFLGLAAAALAFAAEATKIKVSDISITEFNTCEYPSSPANILGYTAALLTFIAQITISIVARCACLPSDSNSQSPGVTFAFILSWVGSVIGIGLLVYAANLSTRQEFLGSIGLCYTLKTGLFASGGVLALLACILGMSSSYSFSTNRRSSIAVPYHGGIAMANSQFADAPT</sequence>
<protein>
    <submittedName>
        <fullName evidence="8">Uncharacterized protein</fullName>
    </submittedName>
</protein>
<dbReference type="KEGG" id="cqi:110736065"/>
<keyword evidence="3" id="KW-0732">Signal</keyword>
<comment type="similarity">
    <text evidence="6">Belongs to the DESIGUAL family.</text>
</comment>
<dbReference type="Pfam" id="PF06749">
    <property type="entry name" value="DUF1218"/>
    <property type="match status" value="1"/>
</dbReference>
<comment type="subcellular location">
    <subcellularLocation>
        <location evidence="1">Endomembrane system</location>
        <topology evidence="1">Multi-pass membrane protein</topology>
    </subcellularLocation>
</comment>
<dbReference type="PANTHER" id="PTHR31769">
    <property type="entry name" value="OS07G0462200 PROTEIN-RELATED"/>
    <property type="match status" value="1"/>
</dbReference>
<dbReference type="EnsemblPlants" id="AUR62000884-RA">
    <property type="protein sequence ID" value="AUR62000884-RA:cds"/>
    <property type="gene ID" value="AUR62000884"/>
</dbReference>
<feature type="transmembrane region" description="Helical" evidence="7">
    <location>
        <begin position="53"/>
        <end position="77"/>
    </location>
</feature>
<feature type="transmembrane region" description="Helical" evidence="7">
    <location>
        <begin position="131"/>
        <end position="150"/>
    </location>
</feature>
<evidence type="ECO:0000256" key="7">
    <source>
        <dbReference type="SAM" id="Phobius"/>
    </source>
</evidence>
<evidence type="ECO:0000256" key="3">
    <source>
        <dbReference type="ARBA" id="ARBA00022729"/>
    </source>
</evidence>
<evidence type="ECO:0000256" key="4">
    <source>
        <dbReference type="ARBA" id="ARBA00022989"/>
    </source>
</evidence>
<dbReference type="InterPro" id="IPR052222">
    <property type="entry name" value="DESIGUAL"/>
</dbReference>
<evidence type="ECO:0000256" key="5">
    <source>
        <dbReference type="ARBA" id="ARBA00023136"/>
    </source>
</evidence>
<keyword evidence="9" id="KW-1185">Reference proteome</keyword>
<dbReference type="Gramene" id="AUR62000884-RA">
    <property type="protein sequence ID" value="AUR62000884-RA:cds"/>
    <property type="gene ID" value="AUR62000884"/>
</dbReference>
<organism evidence="8 9">
    <name type="scientific">Chenopodium quinoa</name>
    <name type="common">Quinoa</name>
    <dbReference type="NCBI Taxonomy" id="63459"/>
    <lineage>
        <taxon>Eukaryota</taxon>
        <taxon>Viridiplantae</taxon>
        <taxon>Streptophyta</taxon>
        <taxon>Embryophyta</taxon>
        <taxon>Tracheophyta</taxon>
        <taxon>Spermatophyta</taxon>
        <taxon>Magnoliopsida</taxon>
        <taxon>eudicotyledons</taxon>
        <taxon>Gunneridae</taxon>
        <taxon>Pentapetalae</taxon>
        <taxon>Caryophyllales</taxon>
        <taxon>Chenopodiaceae</taxon>
        <taxon>Chenopodioideae</taxon>
        <taxon>Atripliceae</taxon>
        <taxon>Chenopodium</taxon>
    </lineage>
</organism>
<evidence type="ECO:0000256" key="1">
    <source>
        <dbReference type="ARBA" id="ARBA00004127"/>
    </source>
</evidence>
<keyword evidence="5 7" id="KW-0472">Membrane</keyword>
<gene>
    <name evidence="8" type="primary">LOC110736065</name>
</gene>
<keyword evidence="2 7" id="KW-0812">Transmembrane</keyword>
<feature type="transmembrane region" description="Helical" evidence="7">
    <location>
        <begin position="89"/>
        <end position="111"/>
    </location>
</feature>
<dbReference type="Proteomes" id="UP000596660">
    <property type="component" value="Unplaced"/>
</dbReference>
<name>A0A803KPC8_CHEQI</name>
<dbReference type="OMA" id="TEFNTCE"/>
<reference evidence="8" key="2">
    <citation type="submission" date="2021-03" db="UniProtKB">
        <authorList>
            <consortium name="EnsemblPlants"/>
        </authorList>
    </citation>
    <scope>IDENTIFICATION</scope>
</reference>